<feature type="signal peptide" evidence="1">
    <location>
        <begin position="1"/>
        <end position="21"/>
    </location>
</feature>
<evidence type="ECO:0000313" key="2">
    <source>
        <dbReference type="EMBL" id="APW42126.1"/>
    </source>
</evidence>
<proteinExistence type="predicted"/>
<evidence type="ECO:0000313" key="3">
    <source>
        <dbReference type="Proteomes" id="UP000186110"/>
    </source>
</evidence>
<dbReference type="KEGG" id="rsb:RS694_05980"/>
<dbReference type="RefSeq" id="WP_029705990.1">
    <property type="nucleotide sequence ID" value="NZ_CP019239.1"/>
</dbReference>
<gene>
    <name evidence="2" type="ORF">RS694_05980</name>
</gene>
<evidence type="ECO:0000256" key="1">
    <source>
        <dbReference type="SAM" id="SignalP"/>
    </source>
</evidence>
<keyword evidence="3" id="KW-1185">Reference proteome</keyword>
<accession>A0A1P8K817</accession>
<feature type="chain" id="PRO_5010326146" evidence="1">
    <location>
        <begin position="22"/>
        <end position="168"/>
    </location>
</feature>
<keyword evidence="1" id="KW-0732">Signal</keyword>
<organism evidence="2 3">
    <name type="scientific">Rhodoferax saidenbachensis</name>
    <dbReference type="NCBI Taxonomy" id="1484693"/>
    <lineage>
        <taxon>Bacteria</taxon>
        <taxon>Pseudomonadati</taxon>
        <taxon>Pseudomonadota</taxon>
        <taxon>Betaproteobacteria</taxon>
        <taxon>Burkholderiales</taxon>
        <taxon>Comamonadaceae</taxon>
        <taxon>Rhodoferax</taxon>
    </lineage>
</organism>
<dbReference type="STRING" id="1484693.RS694_05980"/>
<dbReference type="EMBL" id="CP019239">
    <property type="protein sequence ID" value="APW42126.1"/>
    <property type="molecule type" value="Genomic_DNA"/>
</dbReference>
<reference evidence="2 3" key="1">
    <citation type="submission" date="2017-01" db="EMBL/GenBank/DDBJ databases">
        <authorList>
            <person name="Mah S.A."/>
            <person name="Swanson W.J."/>
            <person name="Moy G.W."/>
            <person name="Vacquier V.D."/>
        </authorList>
    </citation>
    <scope>NUCLEOTIDE SEQUENCE [LARGE SCALE GENOMIC DNA]</scope>
    <source>
        <strain evidence="2 3">DSM 22694</strain>
    </source>
</reference>
<dbReference type="Proteomes" id="UP000186110">
    <property type="component" value="Chromosome"/>
</dbReference>
<sequence length="168" mass="17663">MYRTKALLAVCLLAAAGMSQGQQGTGIALPNLQPIRDIQISELNQSIQSTNGAIAQLRAVLAAAMNLRVTVPANAPPATATPAGAQKTALEVASRNFGTTLPIATVGELDLAMLQWRKTIDGLSGNVQMMMLRIQSLANKNNDGGTVLITNSEKKIQATRPGDLNGMR</sequence>
<dbReference type="AlphaFoldDB" id="A0A1P8K817"/>
<protein>
    <submittedName>
        <fullName evidence="2">Uncharacterized protein</fullName>
    </submittedName>
</protein>
<name>A0A1P8K817_9BURK</name>